<accession>A0A127M8N6</accession>
<evidence type="ECO:0000313" key="1">
    <source>
        <dbReference type="EMBL" id="AMO69607.1"/>
    </source>
</evidence>
<name>A0A127M8N6_9GAMM</name>
<dbReference type="AlphaFoldDB" id="A0A127M8N6"/>
<dbReference type="KEGG" id="zal:AZF00_15455"/>
<reference evidence="1 2" key="1">
    <citation type="submission" date="2015-12" db="EMBL/GenBank/DDBJ databases">
        <authorList>
            <person name="Shamseldin A."/>
            <person name="Moawad H."/>
            <person name="Abd El-Rahim W.M."/>
            <person name="Sadowsky M.J."/>
        </authorList>
    </citation>
    <scope>NUCLEOTIDE SEQUENCE [LARGE SCALE GENOMIC DNA]</scope>
    <source>
        <strain evidence="1 2">SM2</strain>
    </source>
</reference>
<dbReference type="InterPro" id="IPR027961">
    <property type="entry name" value="DUF4442"/>
</dbReference>
<dbReference type="InterPro" id="IPR029069">
    <property type="entry name" value="HotDog_dom_sf"/>
</dbReference>
<dbReference type="Pfam" id="PF14539">
    <property type="entry name" value="DUF4442"/>
    <property type="match status" value="1"/>
</dbReference>
<protein>
    <submittedName>
        <fullName evidence="1">DUF4442 domain-containing protein</fullName>
    </submittedName>
</protein>
<proteinExistence type="predicted"/>
<organism evidence="1 2">
    <name type="scientific">Zhongshania aliphaticivorans</name>
    <dbReference type="NCBI Taxonomy" id="1470434"/>
    <lineage>
        <taxon>Bacteria</taxon>
        <taxon>Pseudomonadati</taxon>
        <taxon>Pseudomonadota</taxon>
        <taxon>Gammaproteobacteria</taxon>
        <taxon>Cellvibrionales</taxon>
        <taxon>Spongiibacteraceae</taxon>
        <taxon>Zhongshania</taxon>
    </lineage>
</organism>
<evidence type="ECO:0000313" key="2">
    <source>
        <dbReference type="Proteomes" id="UP000074119"/>
    </source>
</evidence>
<sequence>MNTTLKMWRKLSPYPAGKWTFSKAVCLKAPYFATIKPCFEELDVGHAVVRIKEHRAIHNHIGSVHAIAMCNLAEICAGVVSMVSLPGGMRWIPAGMTVRYLGRAKGVLRGYATMREIVPGEKGSVPVIVEVKNDAGEVVFDAEIAIHVSPVKKA</sequence>
<dbReference type="SUPFAM" id="SSF54637">
    <property type="entry name" value="Thioesterase/thiol ester dehydrase-isomerase"/>
    <property type="match status" value="1"/>
</dbReference>
<dbReference type="RefSeq" id="WP_008251885.1">
    <property type="nucleotide sequence ID" value="NZ_CP014544.1"/>
</dbReference>
<dbReference type="STRING" id="1470434.AZF00_15455"/>
<dbReference type="CDD" id="cd03443">
    <property type="entry name" value="PaaI_thioesterase"/>
    <property type="match status" value="1"/>
</dbReference>
<gene>
    <name evidence="1" type="ORF">AZF00_15455</name>
</gene>
<dbReference type="Proteomes" id="UP000074119">
    <property type="component" value="Chromosome"/>
</dbReference>
<dbReference type="Gene3D" id="3.10.129.10">
    <property type="entry name" value="Hotdog Thioesterase"/>
    <property type="match status" value="1"/>
</dbReference>
<dbReference type="EMBL" id="CP014544">
    <property type="protein sequence ID" value="AMO69607.1"/>
    <property type="molecule type" value="Genomic_DNA"/>
</dbReference>